<evidence type="ECO:0000256" key="6">
    <source>
        <dbReference type="SAM" id="Coils"/>
    </source>
</evidence>
<sequence>MAMAQFLGADRSIDAGHSVKHFWQMVRRRRAVIVSAVSIIAVIGLATAFLWPPVYRSKATILIEEQEIPADLVRSTITSYADQRIETIKQQVMSRASLWRIVEQYGLYQRLRKGSPTEEVLQQFIKDIQIEVINVKVVDKRTQTPTQATIAFTLAYDGETPALAQKVTNELTDLFLGENLKSRERHAQQTTAFLKQEAENLARHIEVLEGKIAVVKQKADGALPELTQLNMQLLNQADRELIDVDRDIRSLEERKRFLEGELATLKPNTPMIAASGERIFDSGERLKALRAQYASASGYLSEDHPDIIKMKQELAALERETGGDAPGEDVPKRLEGERSRLATLMERYGADHPDVTRTQQVVAGLERDLAQMAQRPPRTAQFKPENPAYINIQSQLASTSASLQALQKSKVSLKKRAGEMARRVERLPEVEPEYQDLMRDREGTAHKYQEIRSRLMEAQVSEGLEIQRKGERFSLIDPADLPERTERPNRPVILILTGLLAVAGGVGAGAAAEQLDETIRTPHQLGLAAGTAPLAVIRYLPMEEEVLGVIRRRRYWQWAGAGAVVIAAVVAHYLWLPLDIAWFAALRKLGLS</sequence>
<feature type="transmembrane region" description="Helical" evidence="7">
    <location>
        <begin position="492"/>
        <end position="512"/>
    </location>
</feature>
<evidence type="ECO:0000313" key="10">
    <source>
        <dbReference type="Proteomes" id="UP000248168"/>
    </source>
</evidence>
<dbReference type="RefSeq" id="WP_121987594.1">
    <property type="nucleotide sequence ID" value="NZ_OUNR01000001.1"/>
</dbReference>
<dbReference type="InParanoid" id="A0A330KZT1"/>
<dbReference type="EMBL" id="OUNR01000001">
    <property type="protein sequence ID" value="SPP62980.1"/>
    <property type="molecule type" value="Genomic_DNA"/>
</dbReference>
<keyword evidence="10" id="KW-1185">Reference proteome</keyword>
<dbReference type="GO" id="GO:0005886">
    <property type="term" value="C:plasma membrane"/>
    <property type="evidence" value="ECO:0007669"/>
    <property type="project" value="UniProtKB-SubCell"/>
</dbReference>
<feature type="domain" description="Polysaccharide chain length determinant N-terminal" evidence="8">
    <location>
        <begin position="20"/>
        <end position="68"/>
    </location>
</feature>
<evidence type="ECO:0000256" key="1">
    <source>
        <dbReference type="ARBA" id="ARBA00004651"/>
    </source>
</evidence>
<proteinExistence type="predicted"/>
<feature type="transmembrane region" description="Helical" evidence="7">
    <location>
        <begin position="561"/>
        <end position="586"/>
    </location>
</feature>
<reference evidence="10" key="1">
    <citation type="submission" date="2018-04" db="EMBL/GenBank/DDBJ databases">
        <authorList>
            <person name="Lucker S."/>
            <person name="Sakoula D."/>
        </authorList>
    </citation>
    <scope>NUCLEOTIDE SEQUENCE [LARGE SCALE GENOMIC DNA]</scope>
</reference>
<dbReference type="Pfam" id="PF02706">
    <property type="entry name" value="Wzz"/>
    <property type="match status" value="1"/>
</dbReference>
<evidence type="ECO:0000259" key="8">
    <source>
        <dbReference type="Pfam" id="PF02706"/>
    </source>
</evidence>
<dbReference type="InterPro" id="IPR003856">
    <property type="entry name" value="LPS_length_determ_N"/>
</dbReference>
<dbReference type="Proteomes" id="UP000248168">
    <property type="component" value="Unassembled WGS sequence"/>
</dbReference>
<keyword evidence="4 7" id="KW-1133">Transmembrane helix</keyword>
<dbReference type="PANTHER" id="PTHR32309">
    <property type="entry name" value="TYROSINE-PROTEIN KINASE"/>
    <property type="match status" value="1"/>
</dbReference>
<evidence type="ECO:0000256" key="5">
    <source>
        <dbReference type="ARBA" id="ARBA00023136"/>
    </source>
</evidence>
<organism evidence="9 10">
    <name type="scientific">Nitrospira lenta</name>
    <dbReference type="NCBI Taxonomy" id="1436998"/>
    <lineage>
        <taxon>Bacteria</taxon>
        <taxon>Pseudomonadati</taxon>
        <taxon>Nitrospirota</taxon>
        <taxon>Nitrospiria</taxon>
        <taxon>Nitrospirales</taxon>
        <taxon>Nitrospiraceae</taxon>
        <taxon>Nitrospira</taxon>
    </lineage>
</organism>
<evidence type="ECO:0000256" key="4">
    <source>
        <dbReference type="ARBA" id="ARBA00022989"/>
    </source>
</evidence>
<dbReference type="OrthoDB" id="9795292at2"/>
<evidence type="ECO:0000256" key="2">
    <source>
        <dbReference type="ARBA" id="ARBA00022475"/>
    </source>
</evidence>
<feature type="coiled-coil region" evidence="6">
    <location>
        <begin position="191"/>
        <end position="261"/>
    </location>
</feature>
<evidence type="ECO:0000256" key="7">
    <source>
        <dbReference type="SAM" id="Phobius"/>
    </source>
</evidence>
<name>A0A330KZT1_9BACT</name>
<keyword evidence="5 7" id="KW-0472">Membrane</keyword>
<comment type="subcellular location">
    <subcellularLocation>
        <location evidence="1">Cell membrane</location>
        <topology evidence="1">Multi-pass membrane protein</topology>
    </subcellularLocation>
</comment>
<dbReference type="InterPro" id="IPR050445">
    <property type="entry name" value="Bact_polysacc_biosynth/exp"/>
</dbReference>
<evidence type="ECO:0000313" key="9">
    <source>
        <dbReference type="EMBL" id="SPP62980.1"/>
    </source>
</evidence>
<keyword evidence="3 7" id="KW-0812">Transmembrane</keyword>
<gene>
    <name evidence="9" type="ORF">NITLEN_10066</name>
</gene>
<keyword evidence="6" id="KW-0175">Coiled coil</keyword>
<evidence type="ECO:0000256" key="3">
    <source>
        <dbReference type="ARBA" id="ARBA00022692"/>
    </source>
</evidence>
<protein>
    <submittedName>
        <fullName evidence="9">Putative Lipopolysaccharide biosynthesis protein</fullName>
    </submittedName>
</protein>
<keyword evidence="2" id="KW-1003">Cell membrane</keyword>
<feature type="transmembrane region" description="Helical" evidence="7">
    <location>
        <begin position="31"/>
        <end position="51"/>
    </location>
</feature>
<accession>A0A330KZT1</accession>
<dbReference type="PANTHER" id="PTHR32309:SF31">
    <property type="entry name" value="CAPSULAR EXOPOLYSACCHARIDE FAMILY"/>
    <property type="match status" value="1"/>
</dbReference>
<dbReference type="AlphaFoldDB" id="A0A330KZT1"/>